<dbReference type="SUPFAM" id="SSF52016">
    <property type="entry name" value="LeuD/IlvD-like"/>
    <property type="match status" value="1"/>
</dbReference>
<dbReference type="InterPro" id="IPR050075">
    <property type="entry name" value="LeuD"/>
</dbReference>
<dbReference type="InterPro" id="IPR015928">
    <property type="entry name" value="Aconitase/3IPM_dehydase_swvl"/>
</dbReference>
<evidence type="ECO:0000259" key="3">
    <source>
        <dbReference type="Pfam" id="PF00694"/>
    </source>
</evidence>
<dbReference type="Proteomes" id="UP000739565">
    <property type="component" value="Unassembled WGS sequence"/>
</dbReference>
<proteinExistence type="inferred from homology"/>
<name>A0A953NA03_9BURK</name>
<dbReference type="AlphaFoldDB" id="A0A953NA03"/>
<protein>
    <submittedName>
        <fullName evidence="4">3-isopropylmalate dehydratase</fullName>
    </submittedName>
</protein>
<keyword evidence="2" id="KW-0456">Lyase</keyword>
<dbReference type="Gene3D" id="3.20.19.10">
    <property type="entry name" value="Aconitase, domain 4"/>
    <property type="match status" value="1"/>
</dbReference>
<dbReference type="PANTHER" id="PTHR43345">
    <property type="entry name" value="3-ISOPROPYLMALATE DEHYDRATASE SMALL SUBUNIT 2-RELATED-RELATED"/>
    <property type="match status" value="1"/>
</dbReference>
<organism evidence="4 5">
    <name type="scientific">Zwartia hollandica</name>
    <dbReference type="NCBI Taxonomy" id="324606"/>
    <lineage>
        <taxon>Bacteria</taxon>
        <taxon>Pseudomonadati</taxon>
        <taxon>Pseudomonadota</taxon>
        <taxon>Betaproteobacteria</taxon>
        <taxon>Burkholderiales</taxon>
        <taxon>Alcaligenaceae</taxon>
        <taxon>Zwartia</taxon>
    </lineage>
</organism>
<reference evidence="4" key="1">
    <citation type="submission" date="2021-07" db="EMBL/GenBank/DDBJ databases">
        <title>New genus and species of the family Alcaligenaceae.</title>
        <authorList>
            <person name="Hahn M.W."/>
        </authorList>
    </citation>
    <scope>NUCLEOTIDE SEQUENCE</scope>
    <source>
        <strain evidence="4">LF4-65</strain>
    </source>
</reference>
<evidence type="ECO:0000256" key="1">
    <source>
        <dbReference type="ARBA" id="ARBA00009869"/>
    </source>
</evidence>
<evidence type="ECO:0000256" key="2">
    <source>
        <dbReference type="ARBA" id="ARBA00023239"/>
    </source>
</evidence>
<comment type="similarity">
    <text evidence="1">Belongs to the LeuD family. LeuD type 2 subfamily.</text>
</comment>
<dbReference type="Pfam" id="PF00694">
    <property type="entry name" value="Aconitase_C"/>
    <property type="match status" value="1"/>
</dbReference>
<dbReference type="RefSeq" id="WP_259661109.1">
    <property type="nucleotide sequence ID" value="NZ_JAHXRI010000007.1"/>
</dbReference>
<dbReference type="GO" id="GO:0016836">
    <property type="term" value="F:hydro-lyase activity"/>
    <property type="evidence" value="ECO:0007669"/>
    <property type="project" value="InterPro"/>
</dbReference>
<dbReference type="EMBL" id="JAHXRI010000007">
    <property type="protein sequence ID" value="MBZ1350698.1"/>
    <property type="molecule type" value="Genomic_DNA"/>
</dbReference>
<sequence>MMATHTLQVSGLGFVLGNDVNTDIHCSNKYLPGKDAAYVAQHAFEQLSPELAAHVGANGGGILVAGHHFGINSSREQATHVLHAMKIRAVVAKSFGRQFFRNAINNGLPVFECDTDQILAGQTINIDFGTGELIAAGQRIQQAHRLPSEILAILSLGGLIPFLKKYPDWKFA</sequence>
<gene>
    <name evidence="4" type="ORF">KZZ10_08580</name>
</gene>
<dbReference type="InterPro" id="IPR011827">
    <property type="entry name" value="LeuD_type2/HacB/DmdB"/>
</dbReference>
<comment type="caution">
    <text evidence="4">The sequence shown here is derived from an EMBL/GenBank/DDBJ whole genome shotgun (WGS) entry which is preliminary data.</text>
</comment>
<keyword evidence="5" id="KW-1185">Reference proteome</keyword>
<feature type="domain" description="Aconitase A/isopropylmalate dehydratase small subunit swivel" evidence="3">
    <location>
        <begin position="57"/>
        <end position="108"/>
    </location>
</feature>
<dbReference type="PANTHER" id="PTHR43345:SF2">
    <property type="entry name" value="3-ISOPROPYLMALATE DEHYDRATASE SMALL SUBUNIT 1"/>
    <property type="match status" value="1"/>
</dbReference>
<accession>A0A953NA03</accession>
<dbReference type="NCBIfam" id="TIGR02087">
    <property type="entry name" value="LEUD_arch"/>
    <property type="match status" value="1"/>
</dbReference>
<evidence type="ECO:0000313" key="4">
    <source>
        <dbReference type="EMBL" id="MBZ1350698.1"/>
    </source>
</evidence>
<dbReference type="InterPro" id="IPR000573">
    <property type="entry name" value="AconitaseA/IPMdHydase_ssu_swvl"/>
</dbReference>
<evidence type="ECO:0000313" key="5">
    <source>
        <dbReference type="Proteomes" id="UP000739565"/>
    </source>
</evidence>